<dbReference type="Proteomes" id="UP000460287">
    <property type="component" value="Unassembled WGS sequence"/>
</dbReference>
<keyword evidence="1" id="KW-0969">Cilium</keyword>
<dbReference type="Pfam" id="PF03646">
    <property type="entry name" value="FlaG"/>
    <property type="match status" value="1"/>
</dbReference>
<reference evidence="1 2" key="1">
    <citation type="submission" date="2019-08" db="EMBL/GenBank/DDBJ databases">
        <title>In-depth cultivation of the pig gut microbiome towards novel bacterial diversity and tailored functional studies.</title>
        <authorList>
            <person name="Wylensek D."/>
            <person name="Hitch T.C.A."/>
            <person name="Clavel T."/>
        </authorList>
    </citation>
    <scope>NUCLEOTIDE SEQUENCE [LARGE SCALE GENOMIC DNA]</scope>
    <source>
        <strain evidence="1 2">WCA-383-APC-5B</strain>
    </source>
</reference>
<dbReference type="PANTHER" id="PTHR37166">
    <property type="entry name" value="PROTEIN FLAG"/>
    <property type="match status" value="1"/>
</dbReference>
<evidence type="ECO:0000313" key="1">
    <source>
        <dbReference type="EMBL" id="MSR91856.1"/>
    </source>
</evidence>
<dbReference type="SUPFAM" id="SSF160214">
    <property type="entry name" value="FlaG-like"/>
    <property type="match status" value="1"/>
</dbReference>
<dbReference type="RefSeq" id="WP_154531751.1">
    <property type="nucleotide sequence ID" value="NZ_VULX01000016.1"/>
</dbReference>
<accession>A0A7X2MZB6</accession>
<evidence type="ECO:0000313" key="2">
    <source>
        <dbReference type="Proteomes" id="UP000460287"/>
    </source>
</evidence>
<organism evidence="1 2">
    <name type="scientific">Inconstantimicrobium porci</name>
    <dbReference type="NCBI Taxonomy" id="2652291"/>
    <lineage>
        <taxon>Bacteria</taxon>
        <taxon>Bacillati</taxon>
        <taxon>Bacillota</taxon>
        <taxon>Clostridia</taxon>
        <taxon>Eubacteriales</taxon>
        <taxon>Clostridiaceae</taxon>
        <taxon>Inconstantimicrobium</taxon>
    </lineage>
</organism>
<keyword evidence="2" id="KW-1185">Reference proteome</keyword>
<proteinExistence type="predicted"/>
<dbReference type="PANTHER" id="PTHR37166:SF1">
    <property type="entry name" value="PROTEIN FLAG"/>
    <property type="match status" value="1"/>
</dbReference>
<dbReference type="EMBL" id="VULX01000016">
    <property type="protein sequence ID" value="MSR91856.1"/>
    <property type="molecule type" value="Genomic_DNA"/>
</dbReference>
<comment type="caution">
    <text evidence="1">The sequence shown here is derived from an EMBL/GenBank/DDBJ whole genome shotgun (WGS) entry which is preliminary data.</text>
</comment>
<keyword evidence="1" id="KW-0966">Cell projection</keyword>
<keyword evidence="1" id="KW-0282">Flagellum</keyword>
<protein>
    <submittedName>
        <fullName evidence="1">Flagellar protein FlaG</fullName>
    </submittedName>
</protein>
<sequence length="115" mass="13272">MVEVGNLNNVQSANSYYKTQDTAAANEKNDELTKRTEEKNYDEKLKKSVDKLNKFIYDEGAYAEISTHNKFRYDIMIKIIDKKTKEVIMEVPPKKIIDMVAKMCEIAGVIFDKKA</sequence>
<name>A0A7X2MZB6_9CLOT</name>
<dbReference type="InterPro" id="IPR035924">
    <property type="entry name" value="FlaG-like_sf"/>
</dbReference>
<gene>
    <name evidence="1" type="ORF">FYJ33_10675</name>
</gene>
<dbReference type="InterPro" id="IPR005186">
    <property type="entry name" value="FlaG"/>
</dbReference>
<dbReference type="AlphaFoldDB" id="A0A7X2MZB6"/>
<dbReference type="Gene3D" id="3.30.160.170">
    <property type="entry name" value="FlaG-like"/>
    <property type="match status" value="1"/>
</dbReference>